<feature type="coiled-coil region" evidence="3">
    <location>
        <begin position="195"/>
        <end position="222"/>
    </location>
</feature>
<keyword evidence="2" id="KW-0732">Signal</keyword>
<dbReference type="Pfam" id="PF02321">
    <property type="entry name" value="OEP"/>
    <property type="match status" value="2"/>
</dbReference>
<sequence length="484" mass="51843">MQRWLCMAASVLAGCAAGPDFHAPAMPEVQQYTPGTQALATVASTGPGGTAQSFEVGADIPAQWWTLFHSPQLDALVRAALANSPTLIQARAVLRQAQENLNAETGATRYPQADLQLGATRQQIDPTALGIRNIPKSGPFNLYNATLNVSYTVDAFGANLRTLEGLQAQVELQAYQLQAARLALAGNVVTAAIRQAALQAQLDATEQILRLQREQLDIMQQRLAAGGIAEVELKNQRTLVAQSEATLPPLQQQLAQVSHQLAVYLGQAPAQTDRQPLDLNTLTLPATLPLSLPSMLARQRPDIRAAEAMLHQASAQLGVATANLYPRLTLAASAGTERTRIEDLVSSINVWNVGFKLMQPLFHGGELRAKKRSAAAAYDAAAALYQQTVLQALQQVADALRALENDALALQARTQASDNAASSLTITQRQYQAGGISHLSLLDAQRQRLQTDLERIAAQAARYSDTAALLQALGGGWWNVVGVE</sequence>
<protein>
    <submittedName>
        <fullName evidence="4">Efflux transporter outer membrane subunit</fullName>
    </submittedName>
</protein>
<keyword evidence="2" id="KW-0472">Membrane</keyword>
<evidence type="ECO:0000256" key="2">
    <source>
        <dbReference type="RuleBase" id="RU362097"/>
    </source>
</evidence>
<feature type="signal peptide" evidence="2">
    <location>
        <begin position="1"/>
        <end position="22"/>
    </location>
</feature>
<keyword evidence="2" id="KW-0449">Lipoprotein</keyword>
<dbReference type="SUPFAM" id="SSF56954">
    <property type="entry name" value="Outer membrane efflux proteins (OEP)"/>
    <property type="match status" value="1"/>
</dbReference>
<gene>
    <name evidence="4" type="ORF">ACFPM8_02465</name>
</gene>
<accession>A0ABW0M6W7</accession>
<dbReference type="InterPro" id="IPR010131">
    <property type="entry name" value="MdtP/NodT-like"/>
</dbReference>
<dbReference type="PANTHER" id="PTHR30203">
    <property type="entry name" value="OUTER MEMBRANE CATION EFFLUX PROTEIN"/>
    <property type="match status" value="1"/>
</dbReference>
<evidence type="ECO:0000313" key="5">
    <source>
        <dbReference type="Proteomes" id="UP001596045"/>
    </source>
</evidence>
<dbReference type="PROSITE" id="PS51257">
    <property type="entry name" value="PROKAR_LIPOPROTEIN"/>
    <property type="match status" value="1"/>
</dbReference>
<dbReference type="Gene3D" id="2.20.200.10">
    <property type="entry name" value="Outer membrane efflux proteins (OEP)"/>
    <property type="match status" value="1"/>
</dbReference>
<proteinExistence type="inferred from homology"/>
<reference evidence="5" key="1">
    <citation type="journal article" date="2019" name="Int. J. Syst. Evol. Microbiol.">
        <title>The Global Catalogue of Microorganisms (GCM) 10K type strain sequencing project: providing services to taxonomists for standard genome sequencing and annotation.</title>
        <authorList>
            <consortium name="The Broad Institute Genomics Platform"/>
            <consortium name="The Broad Institute Genome Sequencing Center for Infectious Disease"/>
            <person name="Wu L."/>
            <person name="Ma J."/>
        </authorList>
    </citation>
    <scope>NUCLEOTIDE SEQUENCE [LARGE SCALE GENOMIC DNA]</scope>
    <source>
        <strain evidence="5">JCM 17066</strain>
    </source>
</reference>
<name>A0ABW0M6W7_9BURK</name>
<comment type="similarity">
    <text evidence="1 2">Belongs to the outer membrane factor (OMF) (TC 1.B.17) family.</text>
</comment>
<keyword evidence="3" id="KW-0175">Coiled coil</keyword>
<keyword evidence="5" id="KW-1185">Reference proteome</keyword>
<comment type="subcellular location">
    <subcellularLocation>
        <location evidence="2">Cell membrane</location>
        <topology evidence="2">Lipid-anchor</topology>
    </subcellularLocation>
</comment>
<dbReference type="Proteomes" id="UP001596045">
    <property type="component" value="Unassembled WGS sequence"/>
</dbReference>
<dbReference type="EMBL" id="JBHSMT010000006">
    <property type="protein sequence ID" value="MFC5472812.1"/>
    <property type="molecule type" value="Genomic_DNA"/>
</dbReference>
<feature type="chain" id="PRO_5044977472" evidence="2">
    <location>
        <begin position="23"/>
        <end position="484"/>
    </location>
</feature>
<evidence type="ECO:0000256" key="1">
    <source>
        <dbReference type="ARBA" id="ARBA00007613"/>
    </source>
</evidence>
<dbReference type="RefSeq" id="WP_378994623.1">
    <property type="nucleotide sequence ID" value="NZ_JBHSMT010000006.1"/>
</dbReference>
<feature type="coiled-coil region" evidence="3">
    <location>
        <begin position="439"/>
        <end position="466"/>
    </location>
</feature>
<keyword evidence="2" id="KW-1134">Transmembrane beta strand</keyword>
<dbReference type="NCBIfam" id="TIGR01845">
    <property type="entry name" value="outer_NodT"/>
    <property type="match status" value="1"/>
</dbReference>
<comment type="caution">
    <text evidence="4">The sequence shown here is derived from an EMBL/GenBank/DDBJ whole genome shotgun (WGS) entry which is preliminary data.</text>
</comment>
<evidence type="ECO:0000313" key="4">
    <source>
        <dbReference type="EMBL" id="MFC5472812.1"/>
    </source>
</evidence>
<keyword evidence="2" id="KW-0812">Transmembrane</keyword>
<keyword evidence="2" id="KW-0564">Palmitate</keyword>
<dbReference type="InterPro" id="IPR003423">
    <property type="entry name" value="OMP_efflux"/>
</dbReference>
<organism evidence="4 5">
    <name type="scientific">Paraherbaspirillum soli</name>
    <dbReference type="NCBI Taxonomy" id="631222"/>
    <lineage>
        <taxon>Bacteria</taxon>
        <taxon>Pseudomonadati</taxon>
        <taxon>Pseudomonadota</taxon>
        <taxon>Betaproteobacteria</taxon>
        <taxon>Burkholderiales</taxon>
        <taxon>Oxalobacteraceae</taxon>
        <taxon>Paraherbaspirillum</taxon>
    </lineage>
</organism>
<dbReference type="Gene3D" id="1.20.1600.10">
    <property type="entry name" value="Outer membrane efflux proteins (OEP)"/>
    <property type="match status" value="1"/>
</dbReference>
<dbReference type="PANTHER" id="PTHR30203:SF33">
    <property type="entry name" value="BLR4455 PROTEIN"/>
    <property type="match status" value="1"/>
</dbReference>
<evidence type="ECO:0000256" key="3">
    <source>
        <dbReference type="SAM" id="Coils"/>
    </source>
</evidence>